<protein>
    <submittedName>
        <fullName evidence="1">Uncharacterized protein</fullName>
    </submittedName>
</protein>
<dbReference type="Proteomes" id="UP000235547">
    <property type="component" value="Unassembled WGS sequence"/>
</dbReference>
<comment type="caution">
    <text evidence="1">The sequence shown here is derived from an EMBL/GenBank/DDBJ whole genome shotgun (WGS) entry which is preliminary data.</text>
</comment>
<evidence type="ECO:0000313" key="1">
    <source>
        <dbReference type="EMBL" id="PMR79107.1"/>
    </source>
</evidence>
<dbReference type="EMBL" id="PNRG01000029">
    <property type="protein sequence ID" value="PMR79107.1"/>
    <property type="molecule type" value="Genomic_DNA"/>
</dbReference>
<keyword evidence="2" id="KW-1185">Reference proteome</keyword>
<proteinExistence type="predicted"/>
<dbReference type="OrthoDB" id="6166075at2"/>
<dbReference type="AlphaFoldDB" id="A0A2N7UF97"/>
<reference evidence="1 2" key="1">
    <citation type="submission" date="2018-01" db="EMBL/GenBank/DDBJ databases">
        <title>Halomonas endophytica sp. nov., isolated from storage liquid in the stems of Populus euphratica.</title>
        <authorList>
            <person name="Chen C."/>
        </authorList>
    </citation>
    <scope>NUCLEOTIDE SEQUENCE [LARGE SCALE GENOMIC DNA]</scope>
    <source>
        <strain evidence="1 2">BZ-SZ-XJ27</strain>
    </source>
</reference>
<sequence length="267" mass="30298">MTPMNIWRSQSHIRIDNACLLLAGIDPWEVDPECPALAMDDALWGPFAAIEWAYEHKVRDAEQLVRASAWLGRAKRAVIAGELEPSDEEDRGLVRVWRRLPDMKEEMVAKEIDEAGQQIGAKYRPVKYEIVAYELADIIDFEQVGISETHLDFDFDVSRADLARWLMSLGWAESELPDFLAGICKAPAPNESAEVVELRTLEVFGLLAELYAGQRGPDYRHGERPKVARIVTDMLEAMPADITKMGDRKLKEHISAAIKAWENKKRR</sequence>
<dbReference type="RefSeq" id="WP_102588660.1">
    <property type="nucleotide sequence ID" value="NZ_BNAE01000001.1"/>
</dbReference>
<name>A0A2N7UF97_9GAMM</name>
<organism evidence="1 2">
    <name type="scientific">Halomonas urumqiensis</name>
    <dbReference type="NCBI Taxonomy" id="1684789"/>
    <lineage>
        <taxon>Bacteria</taxon>
        <taxon>Pseudomonadati</taxon>
        <taxon>Pseudomonadota</taxon>
        <taxon>Gammaproteobacteria</taxon>
        <taxon>Oceanospirillales</taxon>
        <taxon>Halomonadaceae</taxon>
        <taxon>Halomonas</taxon>
    </lineage>
</organism>
<evidence type="ECO:0000313" key="2">
    <source>
        <dbReference type="Proteomes" id="UP000235547"/>
    </source>
</evidence>
<accession>A0A2N7UF97</accession>
<gene>
    <name evidence="1" type="ORF">C1H70_12425</name>
</gene>